<evidence type="ECO:0000259" key="1">
    <source>
        <dbReference type="Pfam" id="PF08241"/>
    </source>
</evidence>
<feature type="domain" description="Methyltransferase type 11" evidence="1">
    <location>
        <begin position="35"/>
        <end position="120"/>
    </location>
</feature>
<dbReference type="CDD" id="cd02440">
    <property type="entry name" value="AdoMet_MTases"/>
    <property type="match status" value="1"/>
</dbReference>
<sequence length="223" mass="24962">MEFYRMLSENYREIFPVSENMLKFTLDNISGDRVLDVGCAKGDLLRRLCSEGKDAWGVEYVPELVGFPDRTLLGDMHRLPFADGDFSGVICTGNTLVHSKEPSVVIKEFARVTKPGGGLVLQILNYDRIMREQPAELPVIQTGDFQFLRTYDYLADSIRFSGKLQRGNESTESSVLLYPLSSVSVCKLLSNNNFSNIRIFGGFDSAAFASEDSYTLVVTAQKR</sequence>
<dbReference type="GO" id="GO:0032259">
    <property type="term" value="P:methylation"/>
    <property type="evidence" value="ECO:0007669"/>
    <property type="project" value="UniProtKB-KW"/>
</dbReference>
<accession>D4H2D5</accession>
<reference evidence="2 3" key="1">
    <citation type="journal article" date="2010" name="Stand. Genomic Sci.">
        <title>Complete genome sequence of Denitrovibrio acetiphilus type strain (N2460).</title>
        <authorList>
            <person name="Kiss H."/>
            <person name="Lang E."/>
            <person name="Lapidus A."/>
            <person name="Copeland A."/>
            <person name="Nolan M."/>
            <person name="Glavina Del Rio T."/>
            <person name="Chen F."/>
            <person name="Lucas S."/>
            <person name="Tice H."/>
            <person name="Cheng J.F."/>
            <person name="Han C."/>
            <person name="Goodwin L."/>
            <person name="Pitluck S."/>
            <person name="Liolios K."/>
            <person name="Pati A."/>
            <person name="Ivanova N."/>
            <person name="Mavromatis K."/>
            <person name="Chen A."/>
            <person name="Palaniappan K."/>
            <person name="Land M."/>
            <person name="Hauser L."/>
            <person name="Chang Y.J."/>
            <person name="Jeffries C.D."/>
            <person name="Detter J.C."/>
            <person name="Brettin T."/>
            <person name="Spring S."/>
            <person name="Rohde M."/>
            <person name="Goker M."/>
            <person name="Woyke T."/>
            <person name="Bristow J."/>
            <person name="Eisen J.A."/>
            <person name="Markowitz V."/>
            <person name="Hugenholtz P."/>
            <person name="Kyrpides N.C."/>
            <person name="Klenk H.P."/>
        </authorList>
    </citation>
    <scope>NUCLEOTIDE SEQUENCE [LARGE SCALE GENOMIC DNA]</scope>
    <source>
        <strain evidence="3">DSM 12809 / NBRC 114555 / N2460</strain>
    </source>
</reference>
<evidence type="ECO:0000313" key="2">
    <source>
        <dbReference type="EMBL" id="ADD68926.1"/>
    </source>
</evidence>
<dbReference type="Gene3D" id="3.40.50.150">
    <property type="entry name" value="Vaccinia Virus protein VP39"/>
    <property type="match status" value="1"/>
</dbReference>
<dbReference type="InterPro" id="IPR029063">
    <property type="entry name" value="SAM-dependent_MTases_sf"/>
</dbReference>
<evidence type="ECO:0000313" key="3">
    <source>
        <dbReference type="Proteomes" id="UP000002012"/>
    </source>
</evidence>
<dbReference type="KEGG" id="dap:Dacet_2164"/>
<organism evidence="2 3">
    <name type="scientific">Denitrovibrio acetiphilus (strain DSM 12809 / NBRC 114555 / N2460)</name>
    <dbReference type="NCBI Taxonomy" id="522772"/>
    <lineage>
        <taxon>Bacteria</taxon>
        <taxon>Pseudomonadati</taxon>
        <taxon>Deferribacterota</taxon>
        <taxon>Deferribacteres</taxon>
        <taxon>Deferribacterales</taxon>
        <taxon>Geovibrionaceae</taxon>
        <taxon>Denitrovibrio</taxon>
    </lineage>
</organism>
<dbReference type="STRING" id="522772.Dacet_2164"/>
<proteinExistence type="predicted"/>
<dbReference type="InterPro" id="IPR013216">
    <property type="entry name" value="Methyltransf_11"/>
</dbReference>
<dbReference type="AlphaFoldDB" id="D4H2D5"/>
<dbReference type="GO" id="GO:0008757">
    <property type="term" value="F:S-adenosylmethionine-dependent methyltransferase activity"/>
    <property type="evidence" value="ECO:0007669"/>
    <property type="project" value="InterPro"/>
</dbReference>
<keyword evidence="2" id="KW-0489">Methyltransferase</keyword>
<dbReference type="Pfam" id="PF08241">
    <property type="entry name" value="Methyltransf_11"/>
    <property type="match status" value="1"/>
</dbReference>
<protein>
    <submittedName>
        <fullName evidence="2">Methyltransferase type 11</fullName>
    </submittedName>
</protein>
<keyword evidence="3" id="KW-1185">Reference proteome</keyword>
<dbReference type="SUPFAM" id="SSF53335">
    <property type="entry name" value="S-adenosyl-L-methionine-dependent methyltransferases"/>
    <property type="match status" value="1"/>
</dbReference>
<dbReference type="InParanoid" id="D4H2D5"/>
<dbReference type="Proteomes" id="UP000002012">
    <property type="component" value="Chromosome"/>
</dbReference>
<dbReference type="EMBL" id="CP001968">
    <property type="protein sequence ID" value="ADD68926.1"/>
    <property type="molecule type" value="Genomic_DNA"/>
</dbReference>
<name>D4H2D5_DENA2</name>
<dbReference type="eggNOG" id="COG2226">
    <property type="taxonomic scope" value="Bacteria"/>
</dbReference>
<dbReference type="HOGENOM" id="CLU_069129_8_2_0"/>
<gene>
    <name evidence="2" type="ordered locus">Dacet_2164</name>
</gene>
<keyword evidence="2" id="KW-0808">Transferase</keyword>
<dbReference type="RefSeq" id="WP_013011429.1">
    <property type="nucleotide sequence ID" value="NC_013943.1"/>
</dbReference>
<dbReference type="OrthoDB" id="9791837at2"/>
<dbReference type="PaxDb" id="522772-Dacet_2164"/>